<accession>A0AAE4MK66</accession>
<dbReference type="AlphaFoldDB" id="A0AAE4MK66"/>
<keyword evidence="2" id="KW-1185">Reference proteome</keyword>
<evidence type="ECO:0000313" key="2">
    <source>
        <dbReference type="Proteomes" id="UP001271789"/>
    </source>
</evidence>
<dbReference type="EMBL" id="JAWDKD010000021">
    <property type="protein sequence ID" value="MDV0447689.1"/>
    <property type="molecule type" value="Genomic_DNA"/>
</dbReference>
<evidence type="ECO:0000313" key="1">
    <source>
        <dbReference type="EMBL" id="MDV0447689.1"/>
    </source>
</evidence>
<dbReference type="Proteomes" id="UP001271789">
    <property type="component" value="Unassembled WGS sequence"/>
</dbReference>
<organism evidence="1 2">
    <name type="scientific">Methanolapillus africanus</name>
    <dbReference type="NCBI Taxonomy" id="3028297"/>
    <lineage>
        <taxon>Archaea</taxon>
        <taxon>Methanobacteriati</taxon>
        <taxon>Methanobacteriota</taxon>
        <taxon>Stenosarchaea group</taxon>
        <taxon>Methanomicrobia</taxon>
        <taxon>Methanosarcinales</taxon>
        <taxon>Methanosarcinaceae</taxon>
        <taxon>Methanolapillus</taxon>
    </lineage>
</organism>
<gene>
    <name evidence="1" type="ORF">MsAg5_16000</name>
</gene>
<protein>
    <submittedName>
        <fullName evidence="1">Uncharacterized protein</fullName>
    </submittedName>
</protein>
<name>A0AAE4MK66_9EURY</name>
<proteinExistence type="predicted"/>
<reference evidence="1" key="1">
    <citation type="submission" date="2023-06" db="EMBL/GenBank/DDBJ databases">
        <title>Genome sequence of Methanosarcinaceae archaeon Ag5.</title>
        <authorList>
            <person name="Protasov E."/>
            <person name="Platt K."/>
            <person name="Poehlein A."/>
            <person name="Daniel R."/>
            <person name="Brune A."/>
        </authorList>
    </citation>
    <scope>NUCLEOTIDE SEQUENCE</scope>
    <source>
        <strain evidence="1">Ag5</strain>
    </source>
</reference>
<sequence>MKNGGCENKINKIKINQKNKSKIYQAPLYKMKTLKSETVQTRWAAKIMKSSEKSQNKKRIPVMFPHDRNEILGWTKLS</sequence>
<comment type="caution">
    <text evidence="1">The sequence shown here is derived from an EMBL/GenBank/DDBJ whole genome shotgun (WGS) entry which is preliminary data.</text>
</comment>